<dbReference type="GO" id="GO:0003697">
    <property type="term" value="F:single-stranded DNA binding"/>
    <property type="evidence" value="ECO:0007669"/>
    <property type="project" value="InterPro"/>
</dbReference>
<dbReference type="FunFam" id="3.40.1360.10:FF:000008">
    <property type="entry name" value="Mitochondrial helicase twinkle"/>
    <property type="match status" value="1"/>
</dbReference>
<dbReference type="SUPFAM" id="SSF56731">
    <property type="entry name" value="DNA primase core"/>
    <property type="match status" value="1"/>
</dbReference>
<dbReference type="OrthoDB" id="275278at2759"/>
<gene>
    <name evidence="3" type="primary">Twnk</name>
    <name evidence="3" type="ORF">UROIND_R06104</name>
</gene>
<dbReference type="CDD" id="cd01122">
    <property type="entry name" value="Twinkle_C"/>
    <property type="match status" value="1"/>
</dbReference>
<sequence>DVLPSPDGPVPAVSITEIRQYLRTRGIPFHDGYSCLHTPSLFADGREERPPPSGAPYTLFIDKTTGSFLCTATLAEGTWQDFQAHVELRHRGGPAAGSGEGPEEEEEEEAARRVQEDARCIWDRALPLWQLLDEEETGHTKAAFGISLVTDATLKRFGVRYLRTAKALVFPWFSPRDASLKGLKLLRAEKKGDATTYVEETLPRFDSYRNLFGLHLIGRRDTELVLTGWELDALALHQATGVASLALPRGTTCLPPALLPYLEQFKRITLWLGEDLRSWEAAKLFARKLNLKRCSLVRPGNLQPRPLEALNQGLNLTKILRDALPASHKSIISFRQLREEVFGELVNTEQVAGVKWARFPDLNRLLKGHRRGELTVFTGPTGSGKTTFISEYALDLCMQGVCTLWGSFEINNVRLAKIMLTQFAAQRLEDQLELYDEWADRFEDLPLYFMTFHGQQNIKTVIDTMQHAVYMYDITHVVVDNLQFMMGHEHLSVDR</sequence>
<dbReference type="Gene3D" id="3.40.50.300">
    <property type="entry name" value="P-loop containing nucleotide triphosphate hydrolases"/>
    <property type="match status" value="1"/>
</dbReference>
<dbReference type="Gene3D" id="3.40.1360.10">
    <property type="match status" value="1"/>
</dbReference>
<reference evidence="3" key="1">
    <citation type="submission" date="2020-02" db="EMBL/GenBank/DDBJ databases">
        <title>Bird 10,000 Genomes (B10K) Project - Family phase.</title>
        <authorList>
            <person name="Zhang G."/>
        </authorList>
    </citation>
    <scope>NUCLEOTIDE SEQUENCE</scope>
    <source>
        <strain evidence="3">B10K-DU-030-59</strain>
    </source>
</reference>
<evidence type="ECO:0000313" key="3">
    <source>
        <dbReference type="EMBL" id="NXX83498.1"/>
    </source>
</evidence>
<dbReference type="SUPFAM" id="SSF52540">
    <property type="entry name" value="P-loop containing nucleoside triphosphate hydrolases"/>
    <property type="match status" value="1"/>
</dbReference>
<dbReference type="CDD" id="cd01029">
    <property type="entry name" value="TOPRIM_primases"/>
    <property type="match status" value="1"/>
</dbReference>
<accession>A0A852L254</accession>
<dbReference type="PROSITE" id="PS51199">
    <property type="entry name" value="SF4_HELICASE"/>
    <property type="match status" value="1"/>
</dbReference>
<dbReference type="PANTHER" id="PTHR12873:SF0">
    <property type="entry name" value="TWINKLE MTDNA HELICASE"/>
    <property type="match status" value="1"/>
</dbReference>
<protein>
    <submittedName>
        <fullName evidence="3">PEO1 protein</fullName>
    </submittedName>
</protein>
<dbReference type="InterPro" id="IPR007694">
    <property type="entry name" value="DNA_helicase_DnaB-like_C"/>
</dbReference>
<name>A0A852L254_UROIN</name>
<dbReference type="InterPro" id="IPR027417">
    <property type="entry name" value="P-loop_NTPase"/>
</dbReference>
<proteinExistence type="predicted"/>
<keyword evidence="4" id="KW-1185">Reference proteome</keyword>
<feature type="domain" description="SF4 helicase" evidence="2">
    <location>
        <begin position="348"/>
        <end position="495"/>
    </location>
</feature>
<dbReference type="GO" id="GO:0043139">
    <property type="term" value="F:5'-3' DNA helicase activity"/>
    <property type="evidence" value="ECO:0007669"/>
    <property type="project" value="InterPro"/>
</dbReference>
<feature type="non-terminal residue" evidence="3">
    <location>
        <position position="1"/>
    </location>
</feature>
<evidence type="ECO:0000313" key="4">
    <source>
        <dbReference type="Proteomes" id="UP000654395"/>
    </source>
</evidence>
<feature type="region of interest" description="Disordered" evidence="1">
    <location>
        <begin position="91"/>
        <end position="111"/>
    </location>
</feature>
<dbReference type="GO" id="GO:0005524">
    <property type="term" value="F:ATP binding"/>
    <property type="evidence" value="ECO:0007669"/>
    <property type="project" value="InterPro"/>
</dbReference>
<comment type="caution">
    <text evidence="3">The sequence shown here is derived from an EMBL/GenBank/DDBJ whole genome shotgun (WGS) entry which is preliminary data.</text>
</comment>
<feature type="non-terminal residue" evidence="3">
    <location>
        <position position="495"/>
    </location>
</feature>
<dbReference type="EMBL" id="WBNH01009364">
    <property type="protein sequence ID" value="NXX83498.1"/>
    <property type="molecule type" value="Genomic_DNA"/>
</dbReference>
<dbReference type="GO" id="GO:0005739">
    <property type="term" value="C:mitochondrion"/>
    <property type="evidence" value="ECO:0007669"/>
    <property type="project" value="TreeGrafter"/>
</dbReference>
<dbReference type="Proteomes" id="UP000654395">
    <property type="component" value="Unassembled WGS sequence"/>
</dbReference>
<evidence type="ECO:0000259" key="2">
    <source>
        <dbReference type="PROSITE" id="PS51199"/>
    </source>
</evidence>
<dbReference type="Pfam" id="PF13481">
    <property type="entry name" value="AAA_25"/>
    <property type="match status" value="1"/>
</dbReference>
<evidence type="ECO:0000256" key="1">
    <source>
        <dbReference type="SAM" id="MobiDB-lite"/>
    </source>
</evidence>
<dbReference type="AlphaFoldDB" id="A0A852L254"/>
<dbReference type="InterPro" id="IPR027032">
    <property type="entry name" value="Twinkle-like"/>
</dbReference>
<dbReference type="GO" id="GO:0006264">
    <property type="term" value="P:mitochondrial DNA replication"/>
    <property type="evidence" value="ECO:0007669"/>
    <property type="project" value="TreeGrafter"/>
</dbReference>
<dbReference type="PANTHER" id="PTHR12873">
    <property type="entry name" value="T7-LIKE MITOCHONDRIAL DNA HELICASE"/>
    <property type="match status" value="1"/>
</dbReference>
<dbReference type="InterPro" id="IPR034154">
    <property type="entry name" value="TOPRIM_DnaG/twinkle"/>
</dbReference>
<organism evidence="3 4">
    <name type="scientific">Urocolius indicus</name>
    <name type="common">Red-faced mousebird</name>
    <name type="synonym">Colius indicus</name>
    <dbReference type="NCBI Taxonomy" id="458196"/>
    <lineage>
        <taxon>Eukaryota</taxon>
        <taxon>Metazoa</taxon>
        <taxon>Chordata</taxon>
        <taxon>Craniata</taxon>
        <taxon>Vertebrata</taxon>
        <taxon>Euteleostomi</taxon>
        <taxon>Archelosauria</taxon>
        <taxon>Archosauria</taxon>
        <taxon>Dinosauria</taxon>
        <taxon>Saurischia</taxon>
        <taxon>Theropoda</taxon>
        <taxon>Coelurosauria</taxon>
        <taxon>Aves</taxon>
        <taxon>Neognathae</taxon>
        <taxon>Neoaves</taxon>
        <taxon>Telluraves</taxon>
        <taxon>Coraciimorphae</taxon>
        <taxon>Coliiformes</taxon>
        <taxon>Coliidae</taxon>
        <taxon>Urocolius</taxon>
    </lineage>
</organism>